<dbReference type="GO" id="GO:0006869">
    <property type="term" value="P:lipid transport"/>
    <property type="evidence" value="ECO:0007669"/>
    <property type="project" value="UniProtKB-KW"/>
</dbReference>
<evidence type="ECO:0000313" key="11">
    <source>
        <dbReference type="Ensembl" id="ENSONIP00000044228.1"/>
    </source>
</evidence>
<protein>
    <submittedName>
        <fullName evidence="11">Testis expressed 2, like</fullName>
    </submittedName>
</protein>
<dbReference type="GO" id="GO:0008289">
    <property type="term" value="F:lipid binding"/>
    <property type="evidence" value="ECO:0007669"/>
    <property type="project" value="UniProtKB-KW"/>
</dbReference>
<keyword evidence="8" id="KW-0472">Membrane</keyword>
<accession>A0A669C8X2</accession>
<feature type="region of interest" description="Disordered" evidence="9">
    <location>
        <begin position="149"/>
        <end position="211"/>
    </location>
</feature>
<evidence type="ECO:0000256" key="7">
    <source>
        <dbReference type="ARBA" id="ARBA00023121"/>
    </source>
</evidence>
<dbReference type="InterPro" id="IPR031468">
    <property type="entry name" value="SMP_LBD"/>
</dbReference>
<reference evidence="11" key="2">
    <citation type="submission" date="2025-09" db="UniProtKB">
        <authorList>
            <consortium name="Ensembl"/>
        </authorList>
    </citation>
    <scope>IDENTIFICATION</scope>
</reference>
<keyword evidence="2" id="KW-0813">Transport</keyword>
<proteinExistence type="predicted"/>
<evidence type="ECO:0000256" key="6">
    <source>
        <dbReference type="ARBA" id="ARBA00023055"/>
    </source>
</evidence>
<dbReference type="PANTHER" id="PTHR13466">
    <property type="entry name" value="TEX2 PROTEIN-RELATED"/>
    <property type="match status" value="1"/>
</dbReference>
<reference evidence="11" key="1">
    <citation type="submission" date="2025-08" db="UniProtKB">
        <authorList>
            <consortium name="Ensembl"/>
        </authorList>
    </citation>
    <scope>IDENTIFICATION</scope>
</reference>
<name>A0A669C8X2_ORENI</name>
<keyword evidence="3" id="KW-0812">Transmembrane</keyword>
<dbReference type="PANTHER" id="PTHR13466:SF4">
    <property type="entry name" value="SMP-LTD DOMAIN-CONTAINING PROTEIN"/>
    <property type="match status" value="1"/>
</dbReference>
<feature type="compositionally biased region" description="Basic and acidic residues" evidence="9">
    <location>
        <begin position="156"/>
        <end position="166"/>
    </location>
</feature>
<feature type="region of interest" description="Disordered" evidence="9">
    <location>
        <begin position="368"/>
        <end position="422"/>
    </location>
</feature>
<organism evidence="11 12">
    <name type="scientific">Oreochromis niloticus</name>
    <name type="common">Nile tilapia</name>
    <name type="synonym">Tilapia nilotica</name>
    <dbReference type="NCBI Taxonomy" id="8128"/>
    <lineage>
        <taxon>Eukaryota</taxon>
        <taxon>Metazoa</taxon>
        <taxon>Chordata</taxon>
        <taxon>Craniata</taxon>
        <taxon>Vertebrata</taxon>
        <taxon>Euteleostomi</taxon>
        <taxon>Actinopterygii</taxon>
        <taxon>Neopterygii</taxon>
        <taxon>Teleostei</taxon>
        <taxon>Neoteleostei</taxon>
        <taxon>Acanthomorphata</taxon>
        <taxon>Ovalentaria</taxon>
        <taxon>Cichlomorphae</taxon>
        <taxon>Cichliformes</taxon>
        <taxon>Cichlidae</taxon>
        <taxon>African cichlids</taxon>
        <taxon>Pseudocrenilabrinae</taxon>
        <taxon>Oreochromini</taxon>
        <taxon>Oreochromis</taxon>
    </lineage>
</organism>
<dbReference type="GeneTree" id="ENSGT00940000164352"/>
<feature type="compositionally biased region" description="Low complexity" evidence="9">
    <location>
        <begin position="115"/>
        <end position="124"/>
    </location>
</feature>
<dbReference type="PROSITE" id="PS51847">
    <property type="entry name" value="SMP"/>
    <property type="match status" value="1"/>
</dbReference>
<gene>
    <name evidence="11" type="primary">tex2l</name>
</gene>
<keyword evidence="6" id="KW-0445">Lipid transport</keyword>
<dbReference type="AlphaFoldDB" id="A0A669C8X2"/>
<evidence type="ECO:0000256" key="4">
    <source>
        <dbReference type="ARBA" id="ARBA00022824"/>
    </source>
</evidence>
<keyword evidence="7" id="KW-0446">Lipid-binding</keyword>
<evidence type="ECO:0000256" key="9">
    <source>
        <dbReference type="SAM" id="MobiDB-lite"/>
    </source>
</evidence>
<comment type="subcellular location">
    <subcellularLocation>
        <location evidence="1">Endoplasmic reticulum membrane</location>
    </subcellularLocation>
</comment>
<evidence type="ECO:0000256" key="5">
    <source>
        <dbReference type="ARBA" id="ARBA00022989"/>
    </source>
</evidence>
<dbReference type="Proteomes" id="UP000005207">
    <property type="component" value="Unplaced"/>
</dbReference>
<evidence type="ECO:0000313" key="12">
    <source>
        <dbReference type="Proteomes" id="UP000005207"/>
    </source>
</evidence>
<feature type="region of interest" description="Disordered" evidence="9">
    <location>
        <begin position="92"/>
        <end position="131"/>
    </location>
</feature>
<dbReference type="Ensembl" id="ENSONIT00000041515.1">
    <property type="protein sequence ID" value="ENSONIP00000044228.1"/>
    <property type="gene ID" value="ENSONIG00000019800.2"/>
</dbReference>
<keyword evidence="5" id="KW-1133">Transmembrane helix</keyword>
<evidence type="ECO:0000256" key="3">
    <source>
        <dbReference type="ARBA" id="ARBA00022692"/>
    </source>
</evidence>
<evidence type="ECO:0000256" key="1">
    <source>
        <dbReference type="ARBA" id="ARBA00004586"/>
    </source>
</evidence>
<feature type="compositionally biased region" description="Acidic residues" evidence="9">
    <location>
        <begin position="379"/>
        <end position="396"/>
    </location>
</feature>
<evidence type="ECO:0000259" key="10">
    <source>
        <dbReference type="PROSITE" id="PS51847"/>
    </source>
</evidence>
<feature type="compositionally biased region" description="Polar residues" evidence="9">
    <location>
        <begin position="170"/>
        <end position="183"/>
    </location>
</feature>
<feature type="compositionally biased region" description="Basic and acidic residues" evidence="9">
    <location>
        <begin position="94"/>
        <end position="111"/>
    </location>
</feature>
<keyword evidence="12" id="KW-1185">Reference proteome</keyword>
<evidence type="ECO:0000256" key="8">
    <source>
        <dbReference type="ARBA" id="ARBA00023136"/>
    </source>
</evidence>
<dbReference type="CDD" id="cd21675">
    <property type="entry name" value="SMP_TEX2"/>
    <property type="match status" value="1"/>
</dbReference>
<keyword evidence="4" id="KW-0256">Endoplasmic reticulum</keyword>
<evidence type="ECO:0000256" key="2">
    <source>
        <dbReference type="ARBA" id="ARBA00022448"/>
    </source>
</evidence>
<sequence>MNEIFDYDPETSHLGLTHSVFATLEGSCLRLETPRSNISRRATYDERFHEPTFVKSRCFQLANSKVFLLPSVLAQKRMWNPKYPICIQLTRGAKSQEDEGEGGRRAEDRSPEPNQPVQNQDPPNMTMSFPPFFTSSAVQEERKKSGSVISCLHPWTQREKRRETDRANMSPAQGRTSVHVNVPSSRGSSRVGSSDEDAPSTPPFPIISGAPSGSTRGLSVLDYPSYMARLLVTEELTPLCSPGASSTDCTCDLAEYPGKSQTAWANALIGRIFWDFLREKRWADAVSHKIQKKLSKIRLPYFMNELTLTELDMGSSMPIDLFGVPSAGLWVELQLVYTGNLQMTLQTKFNLSKLGKDGGQETVHYMTETGSPRSVVLADSDEESSSAGSSDEEEPLLSEPQGPVGEKGCPPATEGTGGGKTGRKILRFVDKIAKSKYFQKATENEFIKKKFEEMSNTPLLLTVEVQELSGTLVVNIPPPPTDRIWYSFCVPPKLDLHVRPKLGEREVTFCHVTEWIERKLQDEFQKVLVLPNMDDIYLPLMQSGVDIVCCLTEADIFSSDI</sequence>
<feature type="domain" description="SMP-LTD" evidence="10">
    <location>
        <begin position="258"/>
        <end position="539"/>
    </location>
</feature>
<dbReference type="GO" id="GO:0005789">
    <property type="term" value="C:endoplasmic reticulum membrane"/>
    <property type="evidence" value="ECO:0007669"/>
    <property type="project" value="UniProtKB-SubCell"/>
</dbReference>